<dbReference type="RefSeq" id="WP_045694080.1">
    <property type="nucleotide sequence ID" value="NZ_JZKH01000014.1"/>
</dbReference>
<organism evidence="1 2">
    <name type="scientific">Streptomyces rubellomurinus (strain ATCC 31215)</name>
    <dbReference type="NCBI Taxonomy" id="359131"/>
    <lineage>
        <taxon>Bacteria</taxon>
        <taxon>Bacillati</taxon>
        <taxon>Actinomycetota</taxon>
        <taxon>Actinomycetes</taxon>
        <taxon>Kitasatosporales</taxon>
        <taxon>Streptomycetaceae</taxon>
        <taxon>Streptomyces</taxon>
    </lineage>
</organism>
<name>A0A0F2TIA1_STRR3</name>
<accession>A0A0F2TIA1</accession>
<comment type="caution">
    <text evidence="1">The sequence shown here is derived from an EMBL/GenBank/DDBJ whole genome shotgun (WGS) entry which is preliminary data.</text>
</comment>
<proteinExistence type="predicted"/>
<dbReference type="Proteomes" id="UP000033699">
    <property type="component" value="Unassembled WGS sequence"/>
</dbReference>
<sequence length="408" mass="42973">MGFDFPFGSQVVELAFQQVSDEFPFSDLVPIEIGETYLRVIALWRDNQALGGKAPTVEVRSGQGGLTPLTVTPLGEGTTAVPVIGTDGVVAAQGTCVRGNNDVYLVHLFAIAETNGPWQLRLTNNDPQTLHFVAISSTDPDQTLQPWMVWGATPGNFTAAGDPNELHVFLPGLFTTHAVTVRNLGTAPLVFDEKAGESIGGPDSPAVMAALPARTDPDHHPLLDTHGVDQIVFGVHHNGADADTTVTHTVQANDGRHQAQLTILVKRTNYPPPSPGAPCNIDHCPGYVPPPPYEPALGAPTTGPCGQTGCGHGEGFHGLGPACRLDDGCPGYRSANGGTSGAEDDVCVQPGCGHTWGESHKIHHQPPPDTHCRRDDGCPAFSGGSGPHAICRRDICGHPFTDHTELPT</sequence>
<dbReference type="AlphaFoldDB" id="A0A0F2TIA1"/>
<gene>
    <name evidence="1" type="ORF">VM95_09535</name>
</gene>
<evidence type="ECO:0000313" key="1">
    <source>
        <dbReference type="EMBL" id="KJS62251.1"/>
    </source>
</evidence>
<reference evidence="1 2" key="1">
    <citation type="submission" date="2015-02" db="EMBL/GenBank/DDBJ databases">
        <authorList>
            <person name="Ju K.-S."/>
            <person name="Doroghazi J.R."/>
            <person name="Metcalf W."/>
        </authorList>
    </citation>
    <scope>NUCLEOTIDE SEQUENCE [LARGE SCALE GENOMIC DNA]</scope>
    <source>
        <strain evidence="1 2">ATCC 31215</strain>
    </source>
</reference>
<keyword evidence="2" id="KW-1185">Reference proteome</keyword>
<dbReference type="EMBL" id="JZKH01000014">
    <property type="protein sequence ID" value="KJS62251.1"/>
    <property type="molecule type" value="Genomic_DNA"/>
</dbReference>
<evidence type="ECO:0000313" key="2">
    <source>
        <dbReference type="Proteomes" id="UP000033699"/>
    </source>
</evidence>
<protein>
    <submittedName>
        <fullName evidence="1">Uncharacterized protein</fullName>
    </submittedName>
</protein>
<dbReference type="PATRIC" id="fig|359131.3.peg.1393"/>